<dbReference type="GO" id="GO:0004650">
    <property type="term" value="F:polygalacturonase activity"/>
    <property type="evidence" value="ECO:0007669"/>
    <property type="project" value="InterPro"/>
</dbReference>
<dbReference type="AlphaFoldDB" id="A0AAW1GJ48"/>
<keyword evidence="6 9" id="KW-0326">Glycosidase</keyword>
<keyword evidence="7" id="KW-0961">Cell wall biogenesis/degradation</keyword>
<feature type="active site" evidence="8">
    <location>
        <position position="92"/>
    </location>
</feature>
<dbReference type="Proteomes" id="UP001443914">
    <property type="component" value="Unassembled WGS sequence"/>
</dbReference>
<accession>A0AAW1GJ48</accession>
<name>A0AAW1GJ48_SAPOF</name>
<dbReference type="EMBL" id="JBDFQZ010000014">
    <property type="protein sequence ID" value="KAK9664968.1"/>
    <property type="molecule type" value="Genomic_DNA"/>
</dbReference>
<evidence type="ECO:0000256" key="7">
    <source>
        <dbReference type="ARBA" id="ARBA00023316"/>
    </source>
</evidence>
<evidence type="ECO:0000256" key="9">
    <source>
        <dbReference type="RuleBase" id="RU361169"/>
    </source>
</evidence>
<dbReference type="InterPro" id="IPR011050">
    <property type="entry name" value="Pectin_lyase_fold/virulence"/>
</dbReference>
<keyword evidence="3" id="KW-0134">Cell wall</keyword>
<evidence type="ECO:0000256" key="1">
    <source>
        <dbReference type="ARBA" id="ARBA00004191"/>
    </source>
</evidence>
<evidence type="ECO:0000256" key="4">
    <source>
        <dbReference type="ARBA" id="ARBA00022525"/>
    </source>
</evidence>
<evidence type="ECO:0000256" key="5">
    <source>
        <dbReference type="ARBA" id="ARBA00022801"/>
    </source>
</evidence>
<evidence type="ECO:0000256" key="8">
    <source>
        <dbReference type="PROSITE-ProRule" id="PRU10052"/>
    </source>
</evidence>
<evidence type="ECO:0000256" key="6">
    <source>
        <dbReference type="ARBA" id="ARBA00023295"/>
    </source>
</evidence>
<dbReference type="InterPro" id="IPR012334">
    <property type="entry name" value="Pectin_lyas_fold"/>
</dbReference>
<keyword evidence="11" id="KW-1185">Reference proteome</keyword>
<evidence type="ECO:0000256" key="2">
    <source>
        <dbReference type="ARBA" id="ARBA00008834"/>
    </source>
</evidence>
<organism evidence="10 11">
    <name type="scientific">Saponaria officinalis</name>
    <name type="common">Common soapwort</name>
    <name type="synonym">Lychnis saponaria</name>
    <dbReference type="NCBI Taxonomy" id="3572"/>
    <lineage>
        <taxon>Eukaryota</taxon>
        <taxon>Viridiplantae</taxon>
        <taxon>Streptophyta</taxon>
        <taxon>Embryophyta</taxon>
        <taxon>Tracheophyta</taxon>
        <taxon>Spermatophyta</taxon>
        <taxon>Magnoliopsida</taxon>
        <taxon>eudicotyledons</taxon>
        <taxon>Gunneridae</taxon>
        <taxon>Pentapetalae</taxon>
        <taxon>Caryophyllales</taxon>
        <taxon>Caryophyllaceae</taxon>
        <taxon>Caryophylleae</taxon>
        <taxon>Saponaria</taxon>
    </lineage>
</organism>
<dbReference type="FunFam" id="2.160.20.10:FF:000111">
    <property type="entry name" value="Pectin lyase-like superfamily protein"/>
    <property type="match status" value="1"/>
</dbReference>
<proteinExistence type="inferred from homology"/>
<evidence type="ECO:0000256" key="3">
    <source>
        <dbReference type="ARBA" id="ARBA00022512"/>
    </source>
</evidence>
<dbReference type="InterPro" id="IPR000743">
    <property type="entry name" value="Glyco_hydro_28"/>
</dbReference>
<dbReference type="InterPro" id="IPR006626">
    <property type="entry name" value="PbH1"/>
</dbReference>
<dbReference type="GO" id="GO:0005975">
    <property type="term" value="P:carbohydrate metabolic process"/>
    <property type="evidence" value="ECO:0007669"/>
    <property type="project" value="InterPro"/>
</dbReference>
<protein>
    <recommendedName>
        <fullName evidence="12">Polygalacturonase</fullName>
    </recommendedName>
</protein>
<dbReference type="SUPFAM" id="SSF51126">
    <property type="entry name" value="Pectin lyase-like"/>
    <property type="match status" value="1"/>
</dbReference>
<evidence type="ECO:0008006" key="12">
    <source>
        <dbReference type="Google" id="ProtNLM"/>
    </source>
</evidence>
<keyword evidence="5 9" id="KW-0378">Hydrolase</keyword>
<evidence type="ECO:0000313" key="11">
    <source>
        <dbReference type="Proteomes" id="UP001443914"/>
    </source>
</evidence>
<dbReference type="Gene3D" id="2.160.20.10">
    <property type="entry name" value="Single-stranded right-handed beta-helix, Pectin lyase-like"/>
    <property type="match status" value="1"/>
</dbReference>
<comment type="caution">
    <text evidence="10">The sequence shown here is derived from an EMBL/GenBank/DDBJ whole genome shotgun (WGS) entry which is preliminary data.</text>
</comment>
<dbReference type="PROSITE" id="PS00502">
    <property type="entry name" value="POLYGALACTURONASE"/>
    <property type="match status" value="1"/>
</dbReference>
<dbReference type="SMART" id="SM00710">
    <property type="entry name" value="PbH1"/>
    <property type="match status" value="5"/>
</dbReference>
<keyword evidence="4" id="KW-0964">Secreted</keyword>
<dbReference type="GO" id="GO:0071555">
    <property type="term" value="P:cell wall organization"/>
    <property type="evidence" value="ECO:0007669"/>
    <property type="project" value="UniProtKB-KW"/>
</dbReference>
<evidence type="ECO:0000313" key="10">
    <source>
        <dbReference type="EMBL" id="KAK9664968.1"/>
    </source>
</evidence>
<dbReference type="PANTHER" id="PTHR31375">
    <property type="match status" value="1"/>
</dbReference>
<reference evidence="10" key="1">
    <citation type="submission" date="2024-03" db="EMBL/GenBank/DDBJ databases">
        <title>WGS assembly of Saponaria officinalis var. Norfolk2.</title>
        <authorList>
            <person name="Jenkins J."/>
            <person name="Shu S."/>
            <person name="Grimwood J."/>
            <person name="Barry K."/>
            <person name="Goodstein D."/>
            <person name="Schmutz J."/>
            <person name="Leebens-Mack J."/>
            <person name="Osbourn A."/>
        </authorList>
    </citation>
    <scope>NUCLEOTIDE SEQUENCE [LARGE SCALE GENOMIC DNA]</scope>
    <source>
        <strain evidence="10">JIC</strain>
    </source>
</reference>
<comment type="subcellular location">
    <subcellularLocation>
        <location evidence="1">Secreted</location>
        <location evidence="1">Cell wall</location>
    </subcellularLocation>
</comment>
<sequence length="233" mass="25377">MFQDSANIELNGVKSVNSQLYHIVFDRCNKVILEGVTITASRDGPNTDGIHVEFSSDVTILHSNVGTGDDCVSVGPGTTRLWIEDMNCGPGHGISIGSLGKDKEEEGVEEVTVKSATFTATQNGVRIKSWARSSNGFVRKVLFQHITMINAQNPIIIDQHYCPRHLNCPHGVSGIQINDVTYQDIHGTSASEVGVTFDCSSKNPCQNIKLDDVDISYDGEKARLICDNVEGLR</sequence>
<dbReference type="Pfam" id="PF00295">
    <property type="entry name" value="Glyco_hydro_28"/>
    <property type="match status" value="1"/>
</dbReference>
<gene>
    <name evidence="10" type="ORF">RND81_14G080700</name>
</gene>
<comment type="similarity">
    <text evidence="2 9">Belongs to the glycosyl hydrolase 28 family.</text>
</comment>